<comment type="caution">
    <text evidence="4">The sequence shown here is derived from an EMBL/GenBank/DDBJ whole genome shotgun (WGS) entry which is preliminary data.</text>
</comment>
<dbReference type="Pfam" id="PF00437">
    <property type="entry name" value="T2SSE"/>
    <property type="match status" value="1"/>
</dbReference>
<dbReference type="FunFam" id="3.30.450.380:FF:000002">
    <property type="entry name" value="Secretion protein, partial"/>
    <property type="match status" value="1"/>
</dbReference>
<feature type="region of interest" description="Disordered" evidence="2">
    <location>
        <begin position="454"/>
        <end position="479"/>
    </location>
</feature>
<evidence type="ECO:0000313" key="4">
    <source>
        <dbReference type="EMBL" id="GIH80384.1"/>
    </source>
</evidence>
<dbReference type="GO" id="GO:0003735">
    <property type="term" value="F:structural constituent of ribosome"/>
    <property type="evidence" value="ECO:0007669"/>
    <property type="project" value="InterPro"/>
</dbReference>
<dbReference type="InterPro" id="IPR050921">
    <property type="entry name" value="T4SS_GSP_E_ATPase"/>
</dbReference>
<dbReference type="GO" id="GO:0005840">
    <property type="term" value="C:ribosome"/>
    <property type="evidence" value="ECO:0007669"/>
    <property type="project" value="InterPro"/>
</dbReference>
<sequence length="491" mass="50645">MSATGPAGAAPPDLVGAVRVRLARTGAEPSAANVAVALRAERAVLGDAEILAVARALCADLIGAGPLEPLLAEAEITDVLVNGAREVWVDDGRGLRRTQITFPDEDAVRRLAQRLASAAGRRLDDACPYVDARLAGGVRLHAVLPPIAPEGTCLSLRLPPRRAFTLSDLVTAGALRADAVPLLTAVVESRLAFLVSGGTGTGKTTLLSAMLSLADPGDRLLLVEDSAELRPLHPHVVRLESRPANLEGAGGVGLRDLVRQALRMRPDRLVVGEVRGAEVVDLLAALNTGHEGGCGTLHANTATDVPPRLEALGCAAGLSREAVHSQLAAALDIVIHLTRGHSGGRRRVAEICVMSRQASGLVEAEPALTFSPDGRATPGPGLPALLARLPAVSAELKNSSGQAVRVSEQISRVSERKVSTGPHGSTPGETFVGHRIPVPDGAPVPGRACVDRVAAASGEAPSEDRGPVPAQVPVPGRVTSGARVPGALMWR</sequence>
<evidence type="ECO:0000313" key="5">
    <source>
        <dbReference type="Proteomes" id="UP000616724"/>
    </source>
</evidence>
<protein>
    <recommendedName>
        <fullName evidence="3">Bacterial type II secretion system protein E domain-containing protein</fullName>
    </recommendedName>
</protein>
<dbReference type="PANTHER" id="PTHR30486">
    <property type="entry name" value="TWITCHING MOTILITY PROTEIN PILT"/>
    <property type="match status" value="1"/>
</dbReference>
<dbReference type="SUPFAM" id="SSF52540">
    <property type="entry name" value="P-loop containing nucleoside triphosphate hydrolases"/>
    <property type="match status" value="1"/>
</dbReference>
<dbReference type="CDD" id="cd01130">
    <property type="entry name" value="VirB11-like_ATPase"/>
    <property type="match status" value="1"/>
</dbReference>
<dbReference type="PROSITE" id="PS00732">
    <property type="entry name" value="RIBOSOMAL_S16"/>
    <property type="match status" value="1"/>
</dbReference>
<dbReference type="Gene3D" id="3.30.450.380">
    <property type="match status" value="1"/>
</dbReference>
<evidence type="ECO:0000256" key="1">
    <source>
        <dbReference type="ARBA" id="ARBA00006611"/>
    </source>
</evidence>
<dbReference type="EMBL" id="BOOH01000058">
    <property type="protein sequence ID" value="GIH80384.1"/>
    <property type="molecule type" value="Genomic_DNA"/>
</dbReference>
<dbReference type="GO" id="GO:0016887">
    <property type="term" value="F:ATP hydrolysis activity"/>
    <property type="evidence" value="ECO:0007669"/>
    <property type="project" value="InterPro"/>
</dbReference>
<dbReference type="InterPro" id="IPR022399">
    <property type="entry name" value="TadA-like_ATPase"/>
</dbReference>
<dbReference type="PANTHER" id="PTHR30486:SF6">
    <property type="entry name" value="TYPE IV PILUS RETRACTATION ATPASE PILT"/>
    <property type="match status" value="1"/>
</dbReference>
<evidence type="ECO:0000256" key="2">
    <source>
        <dbReference type="SAM" id="MobiDB-lite"/>
    </source>
</evidence>
<gene>
    <name evidence="4" type="ORF">Plo01_68130</name>
</gene>
<accession>A0A8J3RSG5</accession>
<dbReference type="GO" id="GO:0006412">
    <property type="term" value="P:translation"/>
    <property type="evidence" value="ECO:0007669"/>
    <property type="project" value="InterPro"/>
</dbReference>
<organism evidence="4 5">
    <name type="scientific">Planobispora longispora</name>
    <dbReference type="NCBI Taxonomy" id="28887"/>
    <lineage>
        <taxon>Bacteria</taxon>
        <taxon>Bacillati</taxon>
        <taxon>Actinomycetota</taxon>
        <taxon>Actinomycetes</taxon>
        <taxon>Streptosporangiales</taxon>
        <taxon>Streptosporangiaceae</taxon>
        <taxon>Planobispora</taxon>
    </lineage>
</organism>
<dbReference type="InterPro" id="IPR020592">
    <property type="entry name" value="Ribosomal_bS16_CS"/>
</dbReference>
<keyword evidence="5" id="KW-1185">Reference proteome</keyword>
<dbReference type="InterPro" id="IPR001482">
    <property type="entry name" value="T2SS/T4SS_dom"/>
</dbReference>
<dbReference type="AlphaFoldDB" id="A0A8J3RSG5"/>
<dbReference type="Gene3D" id="3.40.50.300">
    <property type="entry name" value="P-loop containing nucleotide triphosphate hydrolases"/>
    <property type="match status" value="1"/>
</dbReference>
<comment type="similarity">
    <text evidence="1">Belongs to the GSP E family.</text>
</comment>
<dbReference type="InterPro" id="IPR027417">
    <property type="entry name" value="P-loop_NTPase"/>
</dbReference>
<name>A0A8J3RSG5_9ACTN</name>
<dbReference type="NCBIfam" id="TIGR03819">
    <property type="entry name" value="heli_sec_ATPase"/>
    <property type="match status" value="1"/>
</dbReference>
<dbReference type="Proteomes" id="UP000616724">
    <property type="component" value="Unassembled WGS sequence"/>
</dbReference>
<proteinExistence type="inferred from homology"/>
<feature type="region of interest" description="Disordered" evidence="2">
    <location>
        <begin position="413"/>
        <end position="434"/>
    </location>
</feature>
<reference evidence="4 5" key="1">
    <citation type="submission" date="2021-01" db="EMBL/GenBank/DDBJ databases">
        <title>Whole genome shotgun sequence of Planobispora longispora NBRC 13918.</title>
        <authorList>
            <person name="Komaki H."/>
            <person name="Tamura T."/>
        </authorList>
    </citation>
    <scope>NUCLEOTIDE SEQUENCE [LARGE SCALE GENOMIC DNA]</scope>
    <source>
        <strain evidence="4 5">NBRC 13918</strain>
    </source>
</reference>
<feature type="domain" description="Bacterial type II secretion system protein E" evidence="3">
    <location>
        <begin position="63"/>
        <end position="339"/>
    </location>
</feature>
<evidence type="ECO:0000259" key="3">
    <source>
        <dbReference type="Pfam" id="PF00437"/>
    </source>
</evidence>